<evidence type="ECO:0000313" key="3">
    <source>
        <dbReference type="EMBL" id="MBH8551684.1"/>
    </source>
</evidence>
<sequence length="398" mass="43564">MKQDSNLRNNLKSIRTRLGMSQQDLANLAGVTRQTISGVESGQYAPSVAITLRLAKALGCQVENLFWLEQDLPEIEAVLTKSVSCSQKLRVSLARVGGQWIAYPLIGKDAFRQDMIPADGETVAVEEFSDISKLSKPQGEDESETQTGTDKVKVRLLDDNLETLHNTVVIAGCSPVISLWARATERWHPQLRVQFNFANSMAALQSLCRGEAHIAGMHLYDPETSDYNTPFVRDVLVGRQAVLITLGVWEEGLLVKSGNPMGIRTVTDLVDAKATIVNREIGSGSRSLLEQTLQQERVPFHAVQGFNHVVYSHQDVAQAVALGIADAGVSIASVATVFGLGFIPLHRSRYDLVILKEYLEEMPVQQLLSTLGHPLIHSQLEVLGGYDISKLGETVATV</sequence>
<dbReference type="InterPro" id="IPR001387">
    <property type="entry name" value="Cro/C1-type_HTH"/>
</dbReference>
<reference evidence="3 4" key="1">
    <citation type="journal article" date="2021" name="Int. J. Syst. Evol. Microbiol.">
        <title>Amazonocrinis nigriterrae gen. nov., sp. nov., Atlanticothrix silvestris gen. nov., sp. nov. and Dendronalium phyllosphericum gen. nov., sp. nov., nostocacean cyanobacteria from Brazilian environments.</title>
        <authorList>
            <person name="Alvarenga D.O."/>
            <person name="Andreote A.P.D."/>
            <person name="Branco L.H.Z."/>
            <person name="Delbaje E."/>
            <person name="Cruz R.B."/>
            <person name="Varani A.M."/>
            <person name="Fiore M.F."/>
        </authorList>
    </citation>
    <scope>NUCLEOTIDE SEQUENCE [LARGE SCALE GENOMIC DNA]</scope>
    <source>
        <strain evidence="3 4">CENA357</strain>
    </source>
</reference>
<keyword evidence="4" id="KW-1185">Reference proteome</keyword>
<dbReference type="PROSITE" id="PS50943">
    <property type="entry name" value="HTH_CROC1"/>
    <property type="match status" value="1"/>
</dbReference>
<accession>A0A8J7H8W0</accession>
<dbReference type="InterPro" id="IPR024370">
    <property type="entry name" value="PBP_domain"/>
</dbReference>
<name>A0A8J7H8W0_9CYAN</name>
<evidence type="ECO:0000313" key="4">
    <source>
        <dbReference type="Proteomes" id="UP000599391"/>
    </source>
</evidence>
<dbReference type="Proteomes" id="UP000599391">
    <property type="component" value="Unassembled WGS sequence"/>
</dbReference>
<dbReference type="SUPFAM" id="SSF47413">
    <property type="entry name" value="lambda repressor-like DNA-binding domains"/>
    <property type="match status" value="1"/>
</dbReference>
<feature type="domain" description="HTH cro/C1-type" evidence="2">
    <location>
        <begin position="11"/>
        <end position="65"/>
    </location>
</feature>
<evidence type="ECO:0000256" key="1">
    <source>
        <dbReference type="SAM" id="MobiDB-lite"/>
    </source>
</evidence>
<protein>
    <submittedName>
        <fullName evidence="3">Helix-turn-helix domain-containing protein</fullName>
    </submittedName>
</protein>
<gene>
    <name evidence="3" type="ORF">I8751_04695</name>
</gene>
<dbReference type="SMART" id="SM00530">
    <property type="entry name" value="HTH_XRE"/>
    <property type="match status" value="1"/>
</dbReference>
<dbReference type="SUPFAM" id="SSF53850">
    <property type="entry name" value="Periplasmic binding protein-like II"/>
    <property type="match status" value="1"/>
</dbReference>
<comment type="caution">
    <text evidence="3">The sequence shown here is derived from an EMBL/GenBank/DDBJ whole genome shotgun (WGS) entry which is preliminary data.</text>
</comment>
<organism evidence="3 4">
    <name type="scientific">Atlanticothrix silvestris CENA357</name>
    <dbReference type="NCBI Taxonomy" id="1725252"/>
    <lineage>
        <taxon>Bacteria</taxon>
        <taxon>Bacillati</taxon>
        <taxon>Cyanobacteriota</taxon>
        <taxon>Cyanophyceae</taxon>
        <taxon>Nostocales</taxon>
        <taxon>Nodulariaceae</taxon>
        <taxon>Atlanticothrix</taxon>
        <taxon>Atlanticothrix silvestris</taxon>
    </lineage>
</organism>
<dbReference type="EMBL" id="JAECZB010000006">
    <property type="protein sequence ID" value="MBH8551684.1"/>
    <property type="molecule type" value="Genomic_DNA"/>
</dbReference>
<feature type="region of interest" description="Disordered" evidence="1">
    <location>
        <begin position="130"/>
        <end position="149"/>
    </location>
</feature>
<dbReference type="PANTHER" id="PTHR38431:SF1">
    <property type="entry name" value="BLL2305 PROTEIN"/>
    <property type="match status" value="1"/>
</dbReference>
<evidence type="ECO:0000259" key="2">
    <source>
        <dbReference type="PROSITE" id="PS50943"/>
    </source>
</evidence>
<proteinExistence type="predicted"/>
<dbReference type="RefSeq" id="WP_214438005.1">
    <property type="nucleotide sequence ID" value="NZ_JAECZB010000006.1"/>
</dbReference>
<dbReference type="CDD" id="cd00093">
    <property type="entry name" value="HTH_XRE"/>
    <property type="match status" value="1"/>
</dbReference>
<dbReference type="InterPro" id="IPR010982">
    <property type="entry name" value="Lambda_DNA-bd_dom_sf"/>
</dbReference>
<dbReference type="GO" id="GO:0003677">
    <property type="term" value="F:DNA binding"/>
    <property type="evidence" value="ECO:0007669"/>
    <property type="project" value="InterPro"/>
</dbReference>
<dbReference type="Pfam" id="PF01381">
    <property type="entry name" value="HTH_3"/>
    <property type="match status" value="1"/>
</dbReference>
<dbReference type="PANTHER" id="PTHR38431">
    <property type="entry name" value="BLL2305 PROTEIN"/>
    <property type="match status" value="1"/>
</dbReference>
<dbReference type="Gene3D" id="1.10.260.40">
    <property type="entry name" value="lambda repressor-like DNA-binding domains"/>
    <property type="match status" value="1"/>
</dbReference>
<dbReference type="AlphaFoldDB" id="A0A8J7H8W0"/>
<dbReference type="Pfam" id="PF12727">
    <property type="entry name" value="PBP_like"/>
    <property type="match status" value="1"/>
</dbReference>